<evidence type="ECO:0000313" key="7">
    <source>
        <dbReference type="RefSeq" id="XP_002739302.1"/>
    </source>
</evidence>
<dbReference type="RefSeq" id="XP_002739302.1">
    <property type="nucleotide sequence ID" value="XM_002739256.2"/>
</dbReference>
<dbReference type="GeneID" id="100375543"/>
<keyword evidence="2 5" id="KW-0812">Transmembrane</keyword>
<feature type="transmembrane region" description="Helical" evidence="5">
    <location>
        <begin position="6"/>
        <end position="25"/>
    </location>
</feature>
<feature type="transmembrane region" description="Helical" evidence="5">
    <location>
        <begin position="228"/>
        <end position="246"/>
    </location>
</feature>
<feature type="transmembrane region" description="Helical" evidence="5">
    <location>
        <begin position="156"/>
        <end position="178"/>
    </location>
</feature>
<sequence length="258" mass="28629">MGVVLPTCWACVAFVACTTLLMYALRAIYRRLLPSKYHAYAAETLSTFQLVVGVLESDIVLEAYGAVGYAFYLFCLFISFTLTFDGTASVCSVWEEMLSGKSDVVKGHIKIACQLLGGLLAPIYVKQFWKMAMSETHLSKSQFLDLQCESALKVPIIPGMFAEMMATLISTLVCNFHIGGDRLSMYIEHLTSVTIIIIGMEYTGMMFNPALATSLTYNCLNHSMVEHLLVYWFGPFLAVVLIWMLTKPSTVDVAKKTA</sequence>
<dbReference type="PANTHER" id="PTHR21191:SF16">
    <property type="entry name" value="AQUAPORIN"/>
    <property type="match status" value="1"/>
</dbReference>
<name>A0ABM0GX54_SACKO</name>
<accession>A0ABM0GX54</accession>
<dbReference type="InterPro" id="IPR000425">
    <property type="entry name" value="MIP"/>
</dbReference>
<gene>
    <name evidence="7" type="primary">LOC100375543</name>
</gene>
<evidence type="ECO:0000313" key="6">
    <source>
        <dbReference type="Proteomes" id="UP000694865"/>
    </source>
</evidence>
<comment type="subcellular location">
    <subcellularLocation>
        <location evidence="1">Membrane</location>
        <topology evidence="1">Multi-pass membrane protein</topology>
    </subcellularLocation>
</comment>
<dbReference type="Proteomes" id="UP000694865">
    <property type="component" value="Unplaced"/>
</dbReference>
<dbReference type="InterPro" id="IPR023271">
    <property type="entry name" value="Aquaporin-like"/>
</dbReference>
<feature type="transmembrane region" description="Helical" evidence="5">
    <location>
        <begin position="190"/>
        <end position="208"/>
    </location>
</feature>
<keyword evidence="3 5" id="KW-1133">Transmembrane helix</keyword>
<keyword evidence="6" id="KW-1185">Reference proteome</keyword>
<evidence type="ECO:0000256" key="4">
    <source>
        <dbReference type="ARBA" id="ARBA00023136"/>
    </source>
</evidence>
<keyword evidence="4 5" id="KW-0472">Membrane</keyword>
<proteinExistence type="predicted"/>
<evidence type="ECO:0000256" key="3">
    <source>
        <dbReference type="ARBA" id="ARBA00022989"/>
    </source>
</evidence>
<evidence type="ECO:0000256" key="2">
    <source>
        <dbReference type="ARBA" id="ARBA00022692"/>
    </source>
</evidence>
<reference evidence="7" key="1">
    <citation type="submission" date="2025-08" db="UniProtKB">
        <authorList>
            <consortium name="RefSeq"/>
        </authorList>
    </citation>
    <scope>IDENTIFICATION</scope>
    <source>
        <tissue evidence="7">Testes</tissue>
    </source>
</reference>
<feature type="transmembrane region" description="Helical" evidence="5">
    <location>
        <begin position="67"/>
        <end position="95"/>
    </location>
</feature>
<dbReference type="SUPFAM" id="SSF81338">
    <property type="entry name" value="Aquaporin-like"/>
    <property type="match status" value="1"/>
</dbReference>
<protein>
    <submittedName>
        <fullName evidence="7">Aquaporin-11-like</fullName>
    </submittedName>
</protein>
<dbReference type="Pfam" id="PF00230">
    <property type="entry name" value="MIP"/>
    <property type="match status" value="1"/>
</dbReference>
<dbReference type="PANTHER" id="PTHR21191">
    <property type="entry name" value="AQUAPORIN"/>
    <property type="match status" value="1"/>
</dbReference>
<dbReference type="InterPro" id="IPR051883">
    <property type="entry name" value="AQP11/12_channel"/>
</dbReference>
<dbReference type="Gene3D" id="1.20.1080.10">
    <property type="entry name" value="Glycerol uptake facilitator protein"/>
    <property type="match status" value="1"/>
</dbReference>
<evidence type="ECO:0000256" key="5">
    <source>
        <dbReference type="SAM" id="Phobius"/>
    </source>
</evidence>
<evidence type="ECO:0000256" key="1">
    <source>
        <dbReference type="ARBA" id="ARBA00004141"/>
    </source>
</evidence>
<organism evidence="6 7">
    <name type="scientific">Saccoglossus kowalevskii</name>
    <name type="common">Acorn worm</name>
    <dbReference type="NCBI Taxonomy" id="10224"/>
    <lineage>
        <taxon>Eukaryota</taxon>
        <taxon>Metazoa</taxon>
        <taxon>Hemichordata</taxon>
        <taxon>Enteropneusta</taxon>
        <taxon>Harrimaniidae</taxon>
        <taxon>Saccoglossus</taxon>
    </lineage>
</organism>